<accession>A0A1G4I465</accession>
<dbReference type="EMBL" id="CZPT02000578">
    <property type="protein sequence ID" value="SCU66608.1"/>
    <property type="molecule type" value="Genomic_DNA"/>
</dbReference>
<proteinExistence type="predicted"/>
<dbReference type="VEuPathDB" id="TriTrypDB:TEOVI_000778600"/>
<name>A0A1G4I465_TRYEQ</name>
<evidence type="ECO:0000313" key="2">
    <source>
        <dbReference type="EMBL" id="SCU66608.1"/>
    </source>
</evidence>
<protein>
    <submittedName>
        <fullName evidence="2">Uncharacterized protein</fullName>
    </submittedName>
</protein>
<gene>
    <name evidence="2" type="ORF">TEOVI_000778600</name>
</gene>
<dbReference type="RefSeq" id="XP_067078034.1">
    <property type="nucleotide sequence ID" value="XM_067221933.1"/>
</dbReference>
<dbReference type="Proteomes" id="UP000195570">
    <property type="component" value="Unassembled WGS sequence"/>
</dbReference>
<feature type="region of interest" description="Disordered" evidence="1">
    <location>
        <begin position="37"/>
        <end position="65"/>
    </location>
</feature>
<sequence length="213" mass="24007">MLSTACRAPVRGRAYCGCNRGLVSFSFYSTFAGDRRGAGGDETSGANSGGSGDSGETPKASKATVEERRRMAKSWENAFFGRVHYEPGMHDRYQAALDAEVEEHATLDEKDRCDRLPNWPDDEETPLHEFLQLSDAAKKRYIVRRLTMGERRINYAPYYGSLLMMQHLNLGELMISDAEHLVRESGWMTECVASKIEAVRECASKIKFEYDLD</sequence>
<reference evidence="2" key="1">
    <citation type="submission" date="2016-09" db="EMBL/GenBank/DDBJ databases">
        <authorList>
            <person name="Hebert L."/>
            <person name="Moumen B."/>
        </authorList>
    </citation>
    <scope>NUCLEOTIDE SEQUENCE [LARGE SCALE GENOMIC DNA]</scope>
    <source>
        <strain evidence="2">OVI</strain>
    </source>
</reference>
<evidence type="ECO:0000256" key="1">
    <source>
        <dbReference type="SAM" id="MobiDB-lite"/>
    </source>
</evidence>
<dbReference type="GeneID" id="92381720"/>
<evidence type="ECO:0000313" key="3">
    <source>
        <dbReference type="Proteomes" id="UP000195570"/>
    </source>
</evidence>
<dbReference type="AlphaFoldDB" id="A0A1G4I465"/>
<organism evidence="2 3">
    <name type="scientific">Trypanosoma equiperdum</name>
    <dbReference type="NCBI Taxonomy" id="5694"/>
    <lineage>
        <taxon>Eukaryota</taxon>
        <taxon>Discoba</taxon>
        <taxon>Euglenozoa</taxon>
        <taxon>Kinetoplastea</taxon>
        <taxon>Metakinetoplastina</taxon>
        <taxon>Trypanosomatida</taxon>
        <taxon>Trypanosomatidae</taxon>
        <taxon>Trypanosoma</taxon>
    </lineage>
</organism>
<keyword evidence="3" id="KW-1185">Reference proteome</keyword>
<comment type="caution">
    <text evidence="2">The sequence shown here is derived from an EMBL/GenBank/DDBJ whole genome shotgun (WGS) entry which is preliminary data.</text>
</comment>